<keyword evidence="3" id="KW-1185">Reference proteome</keyword>
<sequence length="78" mass="9120">EGDGEGEIEEQLLRRGGPHKREFPTKEVEGNVLMEFGIDPFKLLLLKFKYLRLGRLKSGIVPDIELFWIYNQVSLLRF</sequence>
<feature type="non-terminal residue" evidence="2">
    <location>
        <position position="1"/>
    </location>
</feature>
<reference evidence="2 3" key="1">
    <citation type="journal article" date="2018" name="Front. Plant Sci.">
        <title>Red Clover (Trifolium pratense) and Zigzag Clover (T. medium) - A Picture of Genomic Similarities and Differences.</title>
        <authorList>
            <person name="Dluhosova J."/>
            <person name="Istvanek J."/>
            <person name="Nedelnik J."/>
            <person name="Repkova J."/>
        </authorList>
    </citation>
    <scope>NUCLEOTIDE SEQUENCE [LARGE SCALE GENOMIC DNA]</scope>
    <source>
        <strain evidence="3">cv. 10/8</strain>
        <tissue evidence="2">Leaf</tissue>
    </source>
</reference>
<dbReference type="AlphaFoldDB" id="A0A392PGJ7"/>
<evidence type="ECO:0000313" key="3">
    <source>
        <dbReference type="Proteomes" id="UP000265520"/>
    </source>
</evidence>
<protein>
    <submittedName>
        <fullName evidence="2">Uncharacterized protein</fullName>
    </submittedName>
</protein>
<comment type="caution">
    <text evidence="2">The sequence shown here is derived from an EMBL/GenBank/DDBJ whole genome shotgun (WGS) entry which is preliminary data.</text>
</comment>
<feature type="compositionally biased region" description="Acidic residues" evidence="1">
    <location>
        <begin position="1"/>
        <end position="10"/>
    </location>
</feature>
<proteinExistence type="predicted"/>
<evidence type="ECO:0000313" key="2">
    <source>
        <dbReference type="EMBL" id="MCI11221.1"/>
    </source>
</evidence>
<feature type="region of interest" description="Disordered" evidence="1">
    <location>
        <begin position="1"/>
        <end position="22"/>
    </location>
</feature>
<name>A0A392PGJ7_9FABA</name>
<dbReference type="Proteomes" id="UP000265520">
    <property type="component" value="Unassembled WGS sequence"/>
</dbReference>
<accession>A0A392PGJ7</accession>
<organism evidence="2 3">
    <name type="scientific">Trifolium medium</name>
    <dbReference type="NCBI Taxonomy" id="97028"/>
    <lineage>
        <taxon>Eukaryota</taxon>
        <taxon>Viridiplantae</taxon>
        <taxon>Streptophyta</taxon>
        <taxon>Embryophyta</taxon>
        <taxon>Tracheophyta</taxon>
        <taxon>Spermatophyta</taxon>
        <taxon>Magnoliopsida</taxon>
        <taxon>eudicotyledons</taxon>
        <taxon>Gunneridae</taxon>
        <taxon>Pentapetalae</taxon>
        <taxon>rosids</taxon>
        <taxon>fabids</taxon>
        <taxon>Fabales</taxon>
        <taxon>Fabaceae</taxon>
        <taxon>Papilionoideae</taxon>
        <taxon>50 kb inversion clade</taxon>
        <taxon>NPAAA clade</taxon>
        <taxon>Hologalegina</taxon>
        <taxon>IRL clade</taxon>
        <taxon>Trifolieae</taxon>
        <taxon>Trifolium</taxon>
    </lineage>
</organism>
<evidence type="ECO:0000256" key="1">
    <source>
        <dbReference type="SAM" id="MobiDB-lite"/>
    </source>
</evidence>
<dbReference type="EMBL" id="LXQA010079337">
    <property type="protein sequence ID" value="MCI11221.1"/>
    <property type="molecule type" value="Genomic_DNA"/>
</dbReference>